<dbReference type="Gene3D" id="3.40.190.10">
    <property type="entry name" value="Periplasmic binding protein-like II"/>
    <property type="match status" value="1"/>
</dbReference>
<dbReference type="Gene3D" id="3.10.105.10">
    <property type="entry name" value="Dipeptide-binding Protein, Domain 3"/>
    <property type="match status" value="1"/>
</dbReference>
<dbReference type="PANTHER" id="PTHR30290">
    <property type="entry name" value="PERIPLASMIC BINDING COMPONENT OF ABC TRANSPORTER"/>
    <property type="match status" value="1"/>
</dbReference>
<organism evidence="4 5">
    <name type="scientific">Paenibacillus vulneris</name>
    <dbReference type="NCBI Taxonomy" id="1133364"/>
    <lineage>
        <taxon>Bacteria</taxon>
        <taxon>Bacillati</taxon>
        <taxon>Bacillota</taxon>
        <taxon>Bacilli</taxon>
        <taxon>Bacillales</taxon>
        <taxon>Paenibacillaceae</taxon>
        <taxon>Paenibacillus</taxon>
    </lineage>
</organism>
<proteinExistence type="predicted"/>
<reference evidence="5" key="1">
    <citation type="journal article" date="2019" name="Int. J. Syst. Evol. Microbiol.">
        <title>The Global Catalogue of Microorganisms (GCM) 10K type strain sequencing project: providing services to taxonomists for standard genome sequencing and annotation.</title>
        <authorList>
            <consortium name="The Broad Institute Genomics Platform"/>
            <consortium name="The Broad Institute Genome Sequencing Center for Infectious Disease"/>
            <person name="Wu L."/>
            <person name="Ma J."/>
        </authorList>
    </citation>
    <scope>NUCLEOTIDE SEQUENCE [LARGE SCALE GENOMIC DNA]</scope>
    <source>
        <strain evidence="5">CCUG 53270</strain>
    </source>
</reference>
<evidence type="ECO:0000259" key="3">
    <source>
        <dbReference type="Pfam" id="PF12793"/>
    </source>
</evidence>
<accession>A0ABW3UMT0</accession>
<protein>
    <submittedName>
        <fullName evidence="4">ABC transporter substrate-binding protein</fullName>
    </submittedName>
</protein>
<dbReference type="InterPro" id="IPR025370">
    <property type="entry name" value="SgrR_HTH_N"/>
</dbReference>
<dbReference type="PANTHER" id="PTHR30290:SF72">
    <property type="entry name" value="HTH-TYPE TRANSCRIPTIONAL REGULATOR SGRR"/>
    <property type="match status" value="1"/>
</dbReference>
<feature type="domain" description="Transcriptional regulator SgrR N-terminal HTH" evidence="3">
    <location>
        <begin position="4"/>
        <end position="100"/>
    </location>
</feature>
<dbReference type="RefSeq" id="WP_079910105.1">
    <property type="nucleotide sequence ID" value="NZ_BAABJG010000018.1"/>
</dbReference>
<dbReference type="InterPro" id="IPR000914">
    <property type="entry name" value="SBP_5_dom"/>
</dbReference>
<name>A0ABW3UMT0_9BACL</name>
<dbReference type="SUPFAM" id="SSF53850">
    <property type="entry name" value="Periplasmic binding protein-like II"/>
    <property type="match status" value="1"/>
</dbReference>
<dbReference type="Pfam" id="PF12793">
    <property type="entry name" value="SgrR_N"/>
    <property type="match status" value="1"/>
</dbReference>
<sequence>MLEYYYLTLRKHLPSAQDKEEIEITLPQLTEWLHCSSRNVNLILKKMEEHNWIQWLPGRGRGHRSRIVFRMTCESLVLQMAQDHVRKGDLQKAFACIDEHGYLPTLRDQFVFWLDSHFGYRPEGNDEDRTDTLRIPYNKPIQCLDPPFITFVVESHMAKQIFDNLVRYNRQTKTIEPHLAHYWTRNETGTDWMFYLRKGVLFHHGREMTAHDVKFTLDRIRCEEIDSPYRWMFECVDKIEVCARYAVRIRLSRPNALFLHCLSFDRASVVPEDLVLSLGDAFQRTPVGTGPFQVVQHDNNMLVCEAFARYFDKRAHLDRIEIWYTPEVECKANWIERTMYRIRTQSGEESQEQKTNVEIRSDGCSKMLTFNLKLKGPQQQLSFRQAVMHGIDRSRSELLPSPEDAYLADWFVPREHVSRQDTLYNPELAKRLLQESGYQGEMIRLAVSKANLGEAEAIQRMLGTMGIRVELNIFGDNYRQRIEAVEKSHLCFYVIILDDDLVLSILELFLAENSFVRRHLSDELFGELKQIIHQLYSHESECGSEGHMEWINQLEQLVKKNAAVYFMYHWRQRTYYHPSLRGVALNALGWVSFRDVWFEPVAGK</sequence>
<evidence type="ECO:0000256" key="1">
    <source>
        <dbReference type="ARBA" id="ARBA00023125"/>
    </source>
</evidence>
<feature type="domain" description="Solute-binding protein family 5" evidence="2">
    <location>
        <begin position="174"/>
        <end position="477"/>
    </location>
</feature>
<dbReference type="EMBL" id="JBHTLU010000023">
    <property type="protein sequence ID" value="MFD1222282.1"/>
    <property type="molecule type" value="Genomic_DNA"/>
</dbReference>
<keyword evidence="5" id="KW-1185">Reference proteome</keyword>
<evidence type="ECO:0000313" key="4">
    <source>
        <dbReference type="EMBL" id="MFD1222282.1"/>
    </source>
</evidence>
<dbReference type="Pfam" id="PF00496">
    <property type="entry name" value="SBP_bac_5"/>
    <property type="match status" value="1"/>
</dbReference>
<comment type="caution">
    <text evidence="4">The sequence shown here is derived from an EMBL/GenBank/DDBJ whole genome shotgun (WGS) entry which is preliminary data.</text>
</comment>
<dbReference type="InterPro" id="IPR039424">
    <property type="entry name" value="SBP_5"/>
</dbReference>
<dbReference type="Proteomes" id="UP001597180">
    <property type="component" value="Unassembled WGS sequence"/>
</dbReference>
<evidence type="ECO:0000259" key="2">
    <source>
        <dbReference type="Pfam" id="PF00496"/>
    </source>
</evidence>
<evidence type="ECO:0000313" key="5">
    <source>
        <dbReference type="Proteomes" id="UP001597180"/>
    </source>
</evidence>
<gene>
    <name evidence="4" type="ORF">ACFQ4B_19350</name>
</gene>
<keyword evidence="1" id="KW-0238">DNA-binding</keyword>